<dbReference type="PANTHER" id="PTHR30126:SF40">
    <property type="entry name" value="HTH-TYPE TRANSCRIPTIONAL REGULATOR GLTR"/>
    <property type="match status" value="1"/>
</dbReference>
<dbReference type="Pfam" id="PF03466">
    <property type="entry name" value="LysR_substrate"/>
    <property type="match status" value="1"/>
</dbReference>
<proteinExistence type="inferred from homology"/>
<feature type="domain" description="HTH lysR-type" evidence="5">
    <location>
        <begin position="1"/>
        <end position="58"/>
    </location>
</feature>
<gene>
    <name evidence="6" type="ORF">IAQ67_01120</name>
</gene>
<evidence type="ECO:0000313" key="6">
    <source>
        <dbReference type="EMBL" id="QNR67769.1"/>
    </source>
</evidence>
<dbReference type="RefSeq" id="WP_134903097.1">
    <property type="nucleotide sequence ID" value="NZ_CP061172.1"/>
</dbReference>
<dbReference type="InterPro" id="IPR036390">
    <property type="entry name" value="WH_DNA-bd_sf"/>
</dbReference>
<dbReference type="SUPFAM" id="SSF46785">
    <property type="entry name" value="Winged helix' DNA-binding domain"/>
    <property type="match status" value="1"/>
</dbReference>
<evidence type="ECO:0000313" key="7">
    <source>
        <dbReference type="Proteomes" id="UP000516384"/>
    </source>
</evidence>
<keyword evidence="4" id="KW-0804">Transcription</keyword>
<sequence>MESSDLKIFQAVAREGSITKAAQALNYVQSNVTSRIQQLEAQLNVPLFRRSNRGMTLTSAGENLLEYADTILTLLDEAVKSTQYSDHPAGPLRLGSIETAAVTHLTSLLTEYHAQYPDVHLSLMTGSTHDLVQKVLNYELDGAFVYGPVDDPHIEYVAAFEEELVLISEPGKKDMNELLAKPMLFFDVGCTHRTRAESFLSEAGVDAYQVMEFGTLEVILGGVASGLGVSMLPQSSIAKAEEAGSIASHRLPEKYRKLEVWFVYRRDSVYSSALSGLLRWMKKDVILNWD</sequence>
<dbReference type="PANTHER" id="PTHR30126">
    <property type="entry name" value="HTH-TYPE TRANSCRIPTIONAL REGULATOR"/>
    <property type="match status" value="1"/>
</dbReference>
<dbReference type="AlphaFoldDB" id="A0A7H0Y9L1"/>
<protein>
    <submittedName>
        <fullName evidence="6">LysR family transcriptional regulator</fullName>
    </submittedName>
</protein>
<dbReference type="PROSITE" id="PS50931">
    <property type="entry name" value="HTH_LYSR"/>
    <property type="match status" value="1"/>
</dbReference>
<dbReference type="FunFam" id="1.10.10.10:FF:000001">
    <property type="entry name" value="LysR family transcriptional regulator"/>
    <property type="match status" value="1"/>
</dbReference>
<dbReference type="Pfam" id="PF00126">
    <property type="entry name" value="HTH_1"/>
    <property type="match status" value="1"/>
</dbReference>
<dbReference type="InterPro" id="IPR005119">
    <property type="entry name" value="LysR_subst-bd"/>
</dbReference>
<dbReference type="InterPro" id="IPR036388">
    <property type="entry name" value="WH-like_DNA-bd_sf"/>
</dbReference>
<dbReference type="PRINTS" id="PR00039">
    <property type="entry name" value="HTHLYSR"/>
</dbReference>
<evidence type="ECO:0000259" key="5">
    <source>
        <dbReference type="PROSITE" id="PS50931"/>
    </source>
</evidence>
<evidence type="ECO:0000256" key="2">
    <source>
        <dbReference type="ARBA" id="ARBA00023015"/>
    </source>
</evidence>
<dbReference type="GO" id="GO:0000976">
    <property type="term" value="F:transcription cis-regulatory region binding"/>
    <property type="evidence" value="ECO:0007669"/>
    <property type="project" value="TreeGrafter"/>
</dbReference>
<dbReference type="CDD" id="cd08442">
    <property type="entry name" value="PBP2_YofA_SoxR_like"/>
    <property type="match status" value="1"/>
</dbReference>
<accession>A0A7H0Y9L1</accession>
<evidence type="ECO:0000256" key="4">
    <source>
        <dbReference type="ARBA" id="ARBA00023163"/>
    </source>
</evidence>
<keyword evidence="3" id="KW-0238">DNA-binding</keyword>
<dbReference type="Gene3D" id="3.40.190.10">
    <property type="entry name" value="Periplasmic binding protein-like II"/>
    <property type="match status" value="2"/>
</dbReference>
<reference evidence="6 7" key="1">
    <citation type="submission" date="2020-09" db="EMBL/GenBank/DDBJ databases">
        <title>Characterization of Paenibacillus peoriae strain ZF390 with broad-spectrum antimicrobial activity as a potential biocontrol agent.</title>
        <authorList>
            <person name="Li L."/>
            <person name="Zhao Y."/>
            <person name="Li B."/>
            <person name="Xie X."/>
        </authorList>
    </citation>
    <scope>NUCLEOTIDE SEQUENCE [LARGE SCALE GENOMIC DNA]</scope>
    <source>
        <strain evidence="6 7">ZF390</strain>
    </source>
</reference>
<evidence type="ECO:0000256" key="1">
    <source>
        <dbReference type="ARBA" id="ARBA00009437"/>
    </source>
</evidence>
<dbReference type="Gene3D" id="1.10.10.10">
    <property type="entry name" value="Winged helix-like DNA-binding domain superfamily/Winged helix DNA-binding domain"/>
    <property type="match status" value="1"/>
</dbReference>
<comment type="similarity">
    <text evidence="1">Belongs to the LysR transcriptional regulatory family.</text>
</comment>
<keyword evidence="2" id="KW-0805">Transcription regulation</keyword>
<dbReference type="GO" id="GO:0003700">
    <property type="term" value="F:DNA-binding transcription factor activity"/>
    <property type="evidence" value="ECO:0007669"/>
    <property type="project" value="InterPro"/>
</dbReference>
<organism evidence="6 7">
    <name type="scientific">Paenibacillus peoriae</name>
    <dbReference type="NCBI Taxonomy" id="59893"/>
    <lineage>
        <taxon>Bacteria</taxon>
        <taxon>Bacillati</taxon>
        <taxon>Bacillota</taxon>
        <taxon>Bacilli</taxon>
        <taxon>Bacillales</taxon>
        <taxon>Paenibacillaceae</taxon>
        <taxon>Paenibacillus</taxon>
    </lineage>
</organism>
<dbReference type="EMBL" id="CP061172">
    <property type="protein sequence ID" value="QNR67769.1"/>
    <property type="molecule type" value="Genomic_DNA"/>
</dbReference>
<evidence type="ECO:0000256" key="3">
    <source>
        <dbReference type="ARBA" id="ARBA00023125"/>
    </source>
</evidence>
<dbReference type="Proteomes" id="UP000516384">
    <property type="component" value="Chromosome"/>
</dbReference>
<dbReference type="SUPFAM" id="SSF53850">
    <property type="entry name" value="Periplasmic binding protein-like II"/>
    <property type="match status" value="1"/>
</dbReference>
<dbReference type="InterPro" id="IPR000847">
    <property type="entry name" value="LysR_HTH_N"/>
</dbReference>
<name>A0A7H0Y9L1_9BACL</name>